<feature type="transmembrane region" description="Helical" evidence="2">
    <location>
        <begin position="197"/>
        <end position="217"/>
    </location>
</feature>
<sequence length="303" mass="33603">MEEGTDFHEWEMILSSNISDNLKSVEVLDEDTEDGAIKADYFSLSSGGRRRKIPSEEESVEVGNDSDNPSWVDPDSDSRLLESSRGKLGFVGMKLPAGNSNCFWSDESSDGQRSLPDSEKMELGNLGDSVMETASEETDAMRENLGGQSQGDENSGAQEMIPVDVCADSSGGEKRENVWWKMPLELLKFCIFRARPAWSISIAAAMVGIIMLGRKLYRLKQKSRIIPLKIAIDDKVILIFINWTLECSIIFLGSFEIHLALKASQFVARSARLKAISLVRYMPLIRPSFPASGATQWAALPLR</sequence>
<dbReference type="InterPro" id="IPR045883">
    <property type="entry name" value="At4g13530-like"/>
</dbReference>
<evidence type="ECO:0000256" key="2">
    <source>
        <dbReference type="SAM" id="Phobius"/>
    </source>
</evidence>
<evidence type="ECO:0000256" key="1">
    <source>
        <dbReference type="SAM" id="MobiDB-lite"/>
    </source>
</evidence>
<feature type="region of interest" description="Disordered" evidence="1">
    <location>
        <begin position="103"/>
        <end position="124"/>
    </location>
</feature>
<dbReference type="PANTHER" id="PTHR33646">
    <property type="entry name" value="GB|AAF00631.1"/>
    <property type="match status" value="1"/>
</dbReference>
<evidence type="ECO:0000313" key="4">
    <source>
        <dbReference type="Proteomes" id="UP000829196"/>
    </source>
</evidence>
<comment type="caution">
    <text evidence="3">The sequence shown here is derived from an EMBL/GenBank/DDBJ whole genome shotgun (WGS) entry which is preliminary data.</text>
</comment>
<gene>
    <name evidence="3" type="ORF">KFK09_022494</name>
</gene>
<keyword evidence="2" id="KW-0472">Membrane</keyword>
<dbReference type="OrthoDB" id="1931521at2759"/>
<evidence type="ECO:0000313" key="3">
    <source>
        <dbReference type="EMBL" id="KAI0496187.1"/>
    </source>
</evidence>
<accession>A0A8T3AIR3</accession>
<feature type="region of interest" description="Disordered" evidence="1">
    <location>
        <begin position="45"/>
        <end position="79"/>
    </location>
</feature>
<keyword evidence="4" id="KW-1185">Reference proteome</keyword>
<protein>
    <submittedName>
        <fullName evidence="3">Uncharacterized protein</fullName>
    </submittedName>
</protein>
<dbReference type="AlphaFoldDB" id="A0A8T3AIR3"/>
<dbReference type="EMBL" id="JAGYWB010000016">
    <property type="protein sequence ID" value="KAI0496187.1"/>
    <property type="molecule type" value="Genomic_DNA"/>
</dbReference>
<proteinExistence type="predicted"/>
<feature type="transmembrane region" description="Helical" evidence="2">
    <location>
        <begin position="237"/>
        <end position="261"/>
    </location>
</feature>
<keyword evidence="2" id="KW-1133">Transmembrane helix</keyword>
<reference evidence="3" key="1">
    <citation type="journal article" date="2022" name="Front. Genet.">
        <title>Chromosome-Scale Assembly of the Dendrobium nobile Genome Provides Insights Into the Molecular Mechanism of the Biosynthesis of the Medicinal Active Ingredient of Dendrobium.</title>
        <authorList>
            <person name="Xu Q."/>
            <person name="Niu S.-C."/>
            <person name="Li K.-L."/>
            <person name="Zheng P.-J."/>
            <person name="Zhang X.-J."/>
            <person name="Jia Y."/>
            <person name="Liu Y."/>
            <person name="Niu Y.-X."/>
            <person name="Yu L.-H."/>
            <person name="Chen D.-F."/>
            <person name="Zhang G.-Q."/>
        </authorList>
    </citation>
    <scope>NUCLEOTIDE SEQUENCE</scope>
    <source>
        <tissue evidence="3">Leaf</tissue>
    </source>
</reference>
<keyword evidence="2" id="KW-0812">Transmembrane</keyword>
<name>A0A8T3AIR3_DENNO</name>
<dbReference type="PANTHER" id="PTHR33646:SF6">
    <property type="entry name" value="TRANSMEMBRANE PROTEIN"/>
    <property type="match status" value="1"/>
</dbReference>
<dbReference type="Proteomes" id="UP000829196">
    <property type="component" value="Unassembled WGS sequence"/>
</dbReference>
<organism evidence="3 4">
    <name type="scientific">Dendrobium nobile</name>
    <name type="common">Orchid</name>
    <dbReference type="NCBI Taxonomy" id="94219"/>
    <lineage>
        <taxon>Eukaryota</taxon>
        <taxon>Viridiplantae</taxon>
        <taxon>Streptophyta</taxon>
        <taxon>Embryophyta</taxon>
        <taxon>Tracheophyta</taxon>
        <taxon>Spermatophyta</taxon>
        <taxon>Magnoliopsida</taxon>
        <taxon>Liliopsida</taxon>
        <taxon>Asparagales</taxon>
        <taxon>Orchidaceae</taxon>
        <taxon>Epidendroideae</taxon>
        <taxon>Malaxideae</taxon>
        <taxon>Dendrobiinae</taxon>
        <taxon>Dendrobium</taxon>
    </lineage>
</organism>